<dbReference type="Proteomes" id="UP000887563">
    <property type="component" value="Unplaced"/>
</dbReference>
<keyword evidence="1" id="KW-0472">Membrane</keyword>
<keyword evidence="1" id="KW-1133">Transmembrane helix</keyword>
<feature type="transmembrane region" description="Helical" evidence="1">
    <location>
        <begin position="39"/>
        <end position="62"/>
    </location>
</feature>
<evidence type="ECO:0000313" key="2">
    <source>
        <dbReference type="Proteomes" id="UP000887563"/>
    </source>
</evidence>
<dbReference type="WBParaSite" id="Minc3s07853g41609">
    <property type="protein sequence ID" value="Minc3s07853g41609"/>
    <property type="gene ID" value="Minc3s07853g41609"/>
</dbReference>
<sequence length="72" mass="8511">MKTIATKFDWTIYDIKKIREVITYGKSLHLTSERFFQCCISYCFFGSCILNLNIIIFIFGFANWGQIIQMLL</sequence>
<name>A0A914NUJ9_MELIC</name>
<organism evidence="2 3">
    <name type="scientific">Meloidogyne incognita</name>
    <name type="common">Southern root-knot nematode worm</name>
    <name type="synonym">Oxyuris incognita</name>
    <dbReference type="NCBI Taxonomy" id="6306"/>
    <lineage>
        <taxon>Eukaryota</taxon>
        <taxon>Metazoa</taxon>
        <taxon>Ecdysozoa</taxon>
        <taxon>Nematoda</taxon>
        <taxon>Chromadorea</taxon>
        <taxon>Rhabditida</taxon>
        <taxon>Tylenchina</taxon>
        <taxon>Tylenchomorpha</taxon>
        <taxon>Tylenchoidea</taxon>
        <taxon>Meloidogynidae</taxon>
        <taxon>Meloidogyninae</taxon>
        <taxon>Meloidogyne</taxon>
        <taxon>Meloidogyne incognita group</taxon>
    </lineage>
</organism>
<protein>
    <submittedName>
        <fullName evidence="3">Uncharacterized protein</fullName>
    </submittedName>
</protein>
<evidence type="ECO:0000313" key="3">
    <source>
        <dbReference type="WBParaSite" id="Minc3s07853g41609"/>
    </source>
</evidence>
<keyword evidence="1" id="KW-0812">Transmembrane</keyword>
<accession>A0A914NUJ9</accession>
<keyword evidence="2" id="KW-1185">Reference proteome</keyword>
<dbReference type="AlphaFoldDB" id="A0A914NUJ9"/>
<proteinExistence type="predicted"/>
<evidence type="ECO:0000256" key="1">
    <source>
        <dbReference type="SAM" id="Phobius"/>
    </source>
</evidence>
<reference evidence="3" key="1">
    <citation type="submission" date="2022-11" db="UniProtKB">
        <authorList>
            <consortium name="WormBaseParasite"/>
        </authorList>
    </citation>
    <scope>IDENTIFICATION</scope>
</reference>